<name>A0A395WBH5_9FIRM</name>
<accession>A0A395WBH5</accession>
<evidence type="ECO:0000313" key="3">
    <source>
        <dbReference type="EMBL" id="RHB05961.1"/>
    </source>
</evidence>
<evidence type="ECO:0000313" key="6">
    <source>
        <dbReference type="Proteomes" id="UP000285288"/>
    </source>
</evidence>
<dbReference type="EMBL" id="QRVM01000047">
    <property type="protein sequence ID" value="RGS45016.1"/>
    <property type="molecule type" value="Genomic_DNA"/>
</dbReference>
<organism evidence="2 4">
    <name type="scientific">Holdemanella biformis</name>
    <dbReference type="NCBI Taxonomy" id="1735"/>
    <lineage>
        <taxon>Bacteria</taxon>
        <taxon>Bacillati</taxon>
        <taxon>Bacillota</taxon>
        <taxon>Erysipelotrichia</taxon>
        <taxon>Erysipelotrichales</taxon>
        <taxon>Erysipelotrichaceae</taxon>
        <taxon>Holdemanella</taxon>
    </lineage>
</organism>
<dbReference type="Proteomes" id="UP000285274">
    <property type="component" value="Unassembled WGS sequence"/>
</dbReference>
<dbReference type="Proteomes" id="UP000265489">
    <property type="component" value="Unassembled WGS sequence"/>
</dbReference>
<evidence type="ECO:0000313" key="2">
    <source>
        <dbReference type="EMBL" id="RGU91407.1"/>
    </source>
</evidence>
<reference evidence="4 5" key="1">
    <citation type="submission" date="2018-08" db="EMBL/GenBank/DDBJ databases">
        <title>A genome reference for cultivated species of the human gut microbiota.</title>
        <authorList>
            <person name="Zou Y."/>
            <person name="Xue W."/>
            <person name="Luo G."/>
        </authorList>
    </citation>
    <scope>NUCLEOTIDE SEQUENCE [LARGE SCALE GENOMIC DNA]</scope>
    <source>
        <strain evidence="2 4">AF15-20</strain>
        <strain evidence="1 5">AF22-10AC</strain>
        <strain evidence="3 6">AM42-13AC</strain>
    </source>
</reference>
<evidence type="ECO:0000313" key="5">
    <source>
        <dbReference type="Proteomes" id="UP000285274"/>
    </source>
</evidence>
<comment type="caution">
    <text evidence="2">The sequence shown here is derived from an EMBL/GenBank/DDBJ whole genome shotgun (WGS) entry which is preliminary data.</text>
</comment>
<proteinExistence type="predicted"/>
<dbReference type="RefSeq" id="WP_118011304.1">
    <property type="nucleotide sequence ID" value="NZ_JAQEUN010000020.1"/>
</dbReference>
<dbReference type="EMBL" id="QRYQ01000011">
    <property type="protein sequence ID" value="RGU91407.1"/>
    <property type="molecule type" value="Genomic_DNA"/>
</dbReference>
<protein>
    <submittedName>
        <fullName evidence="2">Uncharacterized protein</fullName>
    </submittedName>
</protein>
<gene>
    <name evidence="3" type="ORF">DW907_06055</name>
    <name evidence="2" type="ORF">DWW32_06745</name>
    <name evidence="1" type="ORF">DWX92_09175</name>
</gene>
<sequence>MVQKNDSSFSFNSWRVEDSESNIMDMYRNQIVDLIDKIETFKDGALIHTKALTLKNTNLWRLSRLVKNYGVTIVESNDSNKIYFLSNYDDNDFAFAFEELKKENTK</sequence>
<dbReference type="Proteomes" id="UP000285288">
    <property type="component" value="Unassembled WGS sequence"/>
</dbReference>
<evidence type="ECO:0000313" key="4">
    <source>
        <dbReference type="Proteomes" id="UP000265489"/>
    </source>
</evidence>
<dbReference type="EMBL" id="QSGD01000019">
    <property type="protein sequence ID" value="RHB05961.1"/>
    <property type="molecule type" value="Genomic_DNA"/>
</dbReference>
<evidence type="ECO:0000313" key="1">
    <source>
        <dbReference type="EMBL" id="RGS45016.1"/>
    </source>
</evidence>
<dbReference type="AlphaFoldDB" id="A0A395WBH5"/>